<dbReference type="PANTHER" id="PTHR18964">
    <property type="entry name" value="ROK (REPRESSOR, ORF, KINASE) FAMILY"/>
    <property type="match status" value="1"/>
</dbReference>
<protein>
    <recommendedName>
        <fullName evidence="4">ROK family protein</fullName>
    </recommendedName>
</protein>
<dbReference type="CDD" id="cd23763">
    <property type="entry name" value="ASKHA_ATPase_ROK"/>
    <property type="match status" value="1"/>
</dbReference>
<dbReference type="Gene3D" id="3.30.420.40">
    <property type="match status" value="2"/>
</dbReference>
<name>A0ABP9CA52_9SPHI</name>
<organism evidence="2 3">
    <name type="scientific">Olivibacter ginsenosidimutans</name>
    <dbReference type="NCBI Taxonomy" id="1176537"/>
    <lineage>
        <taxon>Bacteria</taxon>
        <taxon>Pseudomonadati</taxon>
        <taxon>Bacteroidota</taxon>
        <taxon>Sphingobacteriia</taxon>
        <taxon>Sphingobacteriales</taxon>
        <taxon>Sphingobacteriaceae</taxon>
        <taxon>Olivibacter</taxon>
    </lineage>
</organism>
<evidence type="ECO:0000313" key="2">
    <source>
        <dbReference type="EMBL" id="GAA4805163.1"/>
    </source>
</evidence>
<dbReference type="InterPro" id="IPR000600">
    <property type="entry name" value="ROK"/>
</dbReference>
<dbReference type="EMBL" id="BAABIQ010000043">
    <property type="protein sequence ID" value="GAA4805163.1"/>
    <property type="molecule type" value="Genomic_DNA"/>
</dbReference>
<gene>
    <name evidence="2" type="ORF">GCM10023231_37910</name>
</gene>
<sequence length="309" mass="32936">MAQAVIELTKKIISILMNNTIVVGCDIGGSHISTALINLVDKTLIESTFNRQTVNSHDAISAIISSWASCIRSSLAKGDLQKAAIGIAIPGPFNYEEGISLMKGQNKYEALYGVNVKQLLAKELEIESASIKFINDAASFLQGEMFAGAGTTFKKAVGLTLGTGLGSAFFLNGHAIDANLWSTPFRGGIAEDYLSGRWIKNTYCSRSGNTIDSVKAIGELVSTDTVATDVFREFGETLGEFIFDHLLPKNPEGLILGGNIAKAHALFLAHTQQLLHDRSAALPIAIADLGERAAIFGAADALKQCPQFS</sequence>
<comment type="similarity">
    <text evidence="1">Belongs to the ROK (NagC/XylR) family.</text>
</comment>
<dbReference type="SUPFAM" id="SSF53067">
    <property type="entry name" value="Actin-like ATPase domain"/>
    <property type="match status" value="1"/>
</dbReference>
<dbReference type="Proteomes" id="UP001501411">
    <property type="component" value="Unassembled WGS sequence"/>
</dbReference>
<evidence type="ECO:0000313" key="3">
    <source>
        <dbReference type="Proteomes" id="UP001501411"/>
    </source>
</evidence>
<dbReference type="Pfam" id="PF00480">
    <property type="entry name" value="ROK"/>
    <property type="match status" value="2"/>
</dbReference>
<evidence type="ECO:0008006" key="4">
    <source>
        <dbReference type="Google" id="ProtNLM"/>
    </source>
</evidence>
<dbReference type="PANTHER" id="PTHR18964:SF149">
    <property type="entry name" value="BIFUNCTIONAL UDP-N-ACETYLGLUCOSAMINE 2-EPIMERASE_N-ACETYLMANNOSAMINE KINASE"/>
    <property type="match status" value="1"/>
</dbReference>
<reference evidence="3" key="1">
    <citation type="journal article" date="2019" name="Int. J. Syst. Evol. Microbiol.">
        <title>The Global Catalogue of Microorganisms (GCM) 10K type strain sequencing project: providing services to taxonomists for standard genome sequencing and annotation.</title>
        <authorList>
            <consortium name="The Broad Institute Genomics Platform"/>
            <consortium name="The Broad Institute Genome Sequencing Center for Infectious Disease"/>
            <person name="Wu L."/>
            <person name="Ma J."/>
        </authorList>
    </citation>
    <scope>NUCLEOTIDE SEQUENCE [LARGE SCALE GENOMIC DNA]</scope>
    <source>
        <strain evidence="3">JCM 18200</strain>
    </source>
</reference>
<keyword evidence="3" id="KW-1185">Reference proteome</keyword>
<accession>A0ABP9CA52</accession>
<evidence type="ECO:0000256" key="1">
    <source>
        <dbReference type="ARBA" id="ARBA00006479"/>
    </source>
</evidence>
<dbReference type="InterPro" id="IPR043129">
    <property type="entry name" value="ATPase_NBD"/>
</dbReference>
<proteinExistence type="inferred from homology"/>
<comment type="caution">
    <text evidence="2">The sequence shown here is derived from an EMBL/GenBank/DDBJ whole genome shotgun (WGS) entry which is preliminary data.</text>
</comment>